<dbReference type="Pfam" id="PF04542">
    <property type="entry name" value="Sigma70_r2"/>
    <property type="match status" value="1"/>
</dbReference>
<dbReference type="InterPro" id="IPR013324">
    <property type="entry name" value="RNA_pol_sigma_r3/r4-like"/>
</dbReference>
<dbReference type="AlphaFoldDB" id="A0A2T1C9U3"/>
<evidence type="ECO:0000313" key="7">
    <source>
        <dbReference type="Proteomes" id="UP000238762"/>
    </source>
</evidence>
<dbReference type="InterPro" id="IPR036388">
    <property type="entry name" value="WH-like_DNA-bd_sf"/>
</dbReference>
<dbReference type="InterPro" id="IPR000943">
    <property type="entry name" value="RNA_pol_sigma70"/>
</dbReference>
<dbReference type="EMBL" id="PVWJ01000004">
    <property type="protein sequence ID" value="PSB05026.1"/>
    <property type="molecule type" value="Genomic_DNA"/>
</dbReference>
<dbReference type="InterPro" id="IPR013325">
    <property type="entry name" value="RNA_pol_sigma_r2"/>
</dbReference>
<evidence type="ECO:0000313" key="6">
    <source>
        <dbReference type="EMBL" id="PSB05026.1"/>
    </source>
</evidence>
<keyword evidence="2" id="KW-0731">Sigma factor</keyword>
<name>A0A2T1C9U3_9CYAN</name>
<keyword evidence="3" id="KW-0238">DNA-binding</keyword>
<dbReference type="Pfam" id="PF04539">
    <property type="entry name" value="Sigma70_r3"/>
    <property type="match status" value="1"/>
</dbReference>
<dbReference type="Gene3D" id="1.20.120.1810">
    <property type="match status" value="1"/>
</dbReference>
<dbReference type="Proteomes" id="UP000238762">
    <property type="component" value="Unassembled WGS sequence"/>
</dbReference>
<protein>
    <submittedName>
        <fullName evidence="6">RNA polymerase subunit sigma</fullName>
    </submittedName>
</protein>
<dbReference type="GO" id="GO:0003677">
    <property type="term" value="F:DNA binding"/>
    <property type="evidence" value="ECO:0007669"/>
    <property type="project" value="UniProtKB-KW"/>
</dbReference>
<dbReference type="PROSITE" id="PS00715">
    <property type="entry name" value="SIGMA70_1"/>
    <property type="match status" value="1"/>
</dbReference>
<dbReference type="RefSeq" id="WP_106286857.1">
    <property type="nucleotide sequence ID" value="NZ_CAWNTC010000127.1"/>
</dbReference>
<dbReference type="SUPFAM" id="SSF88659">
    <property type="entry name" value="Sigma3 and sigma4 domains of RNA polymerase sigma factors"/>
    <property type="match status" value="2"/>
</dbReference>
<dbReference type="NCBIfam" id="TIGR02937">
    <property type="entry name" value="sigma70-ECF"/>
    <property type="match status" value="1"/>
</dbReference>
<dbReference type="PANTHER" id="PTHR30385">
    <property type="entry name" value="SIGMA FACTOR F FLAGELLAR"/>
    <property type="match status" value="1"/>
</dbReference>
<evidence type="ECO:0000256" key="3">
    <source>
        <dbReference type="ARBA" id="ARBA00023125"/>
    </source>
</evidence>
<evidence type="ECO:0000256" key="1">
    <source>
        <dbReference type="ARBA" id="ARBA00023015"/>
    </source>
</evidence>
<dbReference type="InterPro" id="IPR007624">
    <property type="entry name" value="RNA_pol_sigma70_r3"/>
</dbReference>
<dbReference type="InterPro" id="IPR007630">
    <property type="entry name" value="RNA_pol_sigma70_r4"/>
</dbReference>
<sequence>MSTLVTENLKHETLQILRAYQNSRSPKLRNQLVELNLGLVRKEAHHWVNQCQESYEDLMQVGSIGLIRAIERFDMAKGCAFSSFALPYVRGEIQHYLRDKSTTVRIPRRWLTLRQQAMQMTREFQSSYHRQPNDTEIAEALAISIEEWQEIKLAHLNREPLSLDTPIGDGDDDSHCLGELVPDQQYKSFQLAQEDRIRLQQALVQLENRTREILEFVFLQDLTQKEVADRLNISVVTVSRRVKKGLDSLKVSMAGSDNCD</sequence>
<dbReference type="InterPro" id="IPR007627">
    <property type="entry name" value="RNA_pol_sigma70_r2"/>
</dbReference>
<reference evidence="6 7" key="1">
    <citation type="submission" date="2018-02" db="EMBL/GenBank/DDBJ databases">
        <authorList>
            <person name="Cohen D.B."/>
            <person name="Kent A.D."/>
        </authorList>
    </citation>
    <scope>NUCLEOTIDE SEQUENCE [LARGE SCALE GENOMIC DNA]</scope>
    <source>
        <strain evidence="6 7">CCAP 1448/3</strain>
    </source>
</reference>
<proteinExistence type="predicted"/>
<keyword evidence="7" id="KW-1185">Reference proteome</keyword>
<dbReference type="PANTHER" id="PTHR30385:SF4">
    <property type="entry name" value="RNA POLYMERASE SIGMA-E FACTOR"/>
    <property type="match status" value="1"/>
</dbReference>
<dbReference type="InterPro" id="IPR014284">
    <property type="entry name" value="RNA_pol_sigma-70_dom"/>
</dbReference>
<dbReference type="Pfam" id="PF04545">
    <property type="entry name" value="Sigma70_r4"/>
    <property type="match status" value="1"/>
</dbReference>
<evidence type="ECO:0000256" key="2">
    <source>
        <dbReference type="ARBA" id="ARBA00023082"/>
    </source>
</evidence>
<dbReference type="NCBIfam" id="NF005644">
    <property type="entry name" value="PRK07408.1"/>
    <property type="match status" value="1"/>
</dbReference>
<keyword evidence="4" id="KW-0804">Transcription</keyword>
<comment type="caution">
    <text evidence="6">The sequence shown here is derived from an EMBL/GenBank/DDBJ whole genome shotgun (WGS) entry which is preliminary data.</text>
</comment>
<dbReference type="GO" id="GO:0006352">
    <property type="term" value="P:DNA-templated transcription initiation"/>
    <property type="evidence" value="ECO:0007669"/>
    <property type="project" value="InterPro"/>
</dbReference>
<dbReference type="CDD" id="cd06171">
    <property type="entry name" value="Sigma70_r4"/>
    <property type="match status" value="1"/>
</dbReference>
<feature type="domain" description="RNA polymerase sigma-70" evidence="5">
    <location>
        <begin position="57"/>
        <end position="70"/>
    </location>
</feature>
<dbReference type="OrthoDB" id="1185556at2"/>
<dbReference type="SUPFAM" id="SSF88946">
    <property type="entry name" value="Sigma2 domain of RNA polymerase sigma factors"/>
    <property type="match status" value="1"/>
</dbReference>
<dbReference type="PRINTS" id="PR00046">
    <property type="entry name" value="SIGMA70FCT"/>
</dbReference>
<organism evidence="6 7">
    <name type="scientific">Merismopedia glauca CCAP 1448/3</name>
    <dbReference type="NCBI Taxonomy" id="1296344"/>
    <lineage>
        <taxon>Bacteria</taxon>
        <taxon>Bacillati</taxon>
        <taxon>Cyanobacteriota</taxon>
        <taxon>Cyanophyceae</taxon>
        <taxon>Synechococcales</taxon>
        <taxon>Merismopediaceae</taxon>
        <taxon>Merismopedia</taxon>
    </lineage>
</organism>
<evidence type="ECO:0000259" key="5">
    <source>
        <dbReference type="PROSITE" id="PS00715"/>
    </source>
</evidence>
<dbReference type="GO" id="GO:0016987">
    <property type="term" value="F:sigma factor activity"/>
    <property type="evidence" value="ECO:0007669"/>
    <property type="project" value="UniProtKB-KW"/>
</dbReference>
<accession>A0A2T1C9U3</accession>
<reference evidence="6 7" key="2">
    <citation type="submission" date="2018-03" db="EMBL/GenBank/DDBJ databases">
        <title>The ancient ancestry and fast evolution of plastids.</title>
        <authorList>
            <person name="Moore K.R."/>
            <person name="Magnabosco C."/>
            <person name="Momper L."/>
            <person name="Gold D.A."/>
            <person name="Bosak T."/>
            <person name="Fournier G.P."/>
        </authorList>
    </citation>
    <scope>NUCLEOTIDE SEQUENCE [LARGE SCALE GENOMIC DNA]</scope>
    <source>
        <strain evidence="6 7">CCAP 1448/3</strain>
    </source>
</reference>
<evidence type="ECO:0000256" key="4">
    <source>
        <dbReference type="ARBA" id="ARBA00023163"/>
    </source>
</evidence>
<dbReference type="Gene3D" id="1.10.10.10">
    <property type="entry name" value="Winged helix-like DNA-binding domain superfamily/Winged helix DNA-binding domain"/>
    <property type="match status" value="2"/>
</dbReference>
<keyword evidence="1" id="KW-0805">Transcription regulation</keyword>
<gene>
    <name evidence="6" type="ORF">C7B64_01300</name>
</gene>